<comment type="subcellular location">
    <subcellularLocation>
        <location evidence="2">Gas vesicle</location>
    </subcellularLocation>
</comment>
<dbReference type="OrthoDB" id="146444at2"/>
<dbReference type="Proteomes" id="UP000319210">
    <property type="component" value="Unassembled WGS sequence"/>
</dbReference>
<dbReference type="PANTHER" id="PTHR36852">
    <property type="entry name" value="PROTEIN GVPL 2"/>
    <property type="match status" value="1"/>
</dbReference>
<evidence type="ECO:0000256" key="2">
    <source>
        <dbReference type="ARBA" id="ARBA00035108"/>
    </source>
</evidence>
<name>A0A4Y3R0T2_STRCI</name>
<organism evidence="5 6">
    <name type="scientific">Streptomyces cacaoi</name>
    <dbReference type="NCBI Taxonomy" id="1898"/>
    <lineage>
        <taxon>Bacteria</taxon>
        <taxon>Bacillati</taxon>
        <taxon>Actinomycetota</taxon>
        <taxon>Actinomycetes</taxon>
        <taxon>Kitasatosporales</taxon>
        <taxon>Streptomycetaceae</taxon>
        <taxon>Streptomyces</taxon>
    </lineage>
</organism>
<gene>
    <name evidence="5" type="ORF">SCA03_38050</name>
</gene>
<dbReference type="Pfam" id="PF06386">
    <property type="entry name" value="GvpL_GvpF"/>
    <property type="match status" value="1"/>
</dbReference>
<keyword evidence="6" id="KW-1185">Reference proteome</keyword>
<protein>
    <submittedName>
        <fullName evidence="5">Gas vesicle protein</fullName>
    </submittedName>
</protein>
<dbReference type="EMBL" id="BJMM01000019">
    <property type="protein sequence ID" value="GEB51254.1"/>
    <property type="molecule type" value="Genomic_DNA"/>
</dbReference>
<evidence type="ECO:0000256" key="4">
    <source>
        <dbReference type="SAM" id="MobiDB-lite"/>
    </source>
</evidence>
<evidence type="ECO:0000313" key="6">
    <source>
        <dbReference type="Proteomes" id="UP000319210"/>
    </source>
</evidence>
<evidence type="ECO:0000256" key="3">
    <source>
        <dbReference type="ARBA" id="ARBA00035643"/>
    </source>
</evidence>
<proteinExistence type="inferred from homology"/>
<dbReference type="RefSeq" id="WP_086813963.1">
    <property type="nucleotide sequence ID" value="NZ_BJMM01000019.1"/>
</dbReference>
<dbReference type="PANTHER" id="PTHR36852:SF1">
    <property type="entry name" value="PROTEIN GVPL 2"/>
    <property type="match status" value="1"/>
</dbReference>
<dbReference type="GO" id="GO:0031412">
    <property type="term" value="P:gas vesicle organization"/>
    <property type="evidence" value="ECO:0007669"/>
    <property type="project" value="InterPro"/>
</dbReference>
<accession>A0A4Y3R0T2</accession>
<feature type="region of interest" description="Disordered" evidence="4">
    <location>
        <begin position="136"/>
        <end position="169"/>
    </location>
</feature>
<comment type="similarity">
    <text evidence="3">Belongs to the gas vesicle GvpF/GvpL family.</text>
</comment>
<reference evidence="5 6" key="1">
    <citation type="submission" date="2019-06" db="EMBL/GenBank/DDBJ databases">
        <title>Whole genome shotgun sequence of Streptomyces cacaoi subsp. cacaoi NBRC 12748.</title>
        <authorList>
            <person name="Hosoyama A."/>
            <person name="Uohara A."/>
            <person name="Ohji S."/>
            <person name="Ichikawa N."/>
        </authorList>
    </citation>
    <scope>NUCLEOTIDE SEQUENCE [LARGE SCALE GENOMIC DNA]</scope>
    <source>
        <strain evidence="5 6">NBRC 12748</strain>
    </source>
</reference>
<dbReference type="InterPro" id="IPR009430">
    <property type="entry name" value="GvpL/GvpF"/>
</dbReference>
<sequence>MNAELRYAYAVAPPGLPPLPEGLRGVAGTVPRALEHAGLTAVVGTVPADDFAEQPLRAHLEDLDWLAETARAHQAVVDALTEVTTPLPLRLATVHHDDDSVRRSLEADREELAGTLDRLAGRVEWGVKVYAETDRAQRRAAPAASPSAAGAAPEGGARSPADAAPGSGRAYLRRRMRAVSDRESALDEAENTGRTLHAALAAYAEDVRLHPPQDPRLSGASGQNLLNAAYLVPREGAGRFVERAEQLGAHDPVVRVEVTGPWAPYSFVAPASGRGRHAGGAAAEASS</sequence>
<feature type="compositionally biased region" description="Low complexity" evidence="4">
    <location>
        <begin position="139"/>
        <end position="161"/>
    </location>
</feature>
<dbReference type="GO" id="GO:0031411">
    <property type="term" value="C:gas vesicle"/>
    <property type="evidence" value="ECO:0007669"/>
    <property type="project" value="UniProtKB-SubCell"/>
</dbReference>
<dbReference type="AlphaFoldDB" id="A0A4Y3R0T2"/>
<comment type="caution">
    <text evidence="5">The sequence shown here is derived from an EMBL/GenBank/DDBJ whole genome shotgun (WGS) entry which is preliminary data.</text>
</comment>
<evidence type="ECO:0000313" key="5">
    <source>
        <dbReference type="EMBL" id="GEB51254.1"/>
    </source>
</evidence>
<evidence type="ECO:0000256" key="1">
    <source>
        <dbReference type="ARBA" id="ARBA00022987"/>
    </source>
</evidence>
<keyword evidence="1" id="KW-0304">Gas vesicle</keyword>